<dbReference type="EMBL" id="KV417305">
    <property type="protein sequence ID" value="KZO92974.1"/>
    <property type="molecule type" value="Genomic_DNA"/>
</dbReference>
<dbReference type="Proteomes" id="UP000076738">
    <property type="component" value="Unassembled WGS sequence"/>
</dbReference>
<keyword evidence="2" id="KW-1185">Reference proteome</keyword>
<name>A0A167IUJ4_CALVF</name>
<dbReference type="AlphaFoldDB" id="A0A167IUJ4"/>
<protein>
    <submittedName>
        <fullName evidence="1">Uncharacterized protein</fullName>
    </submittedName>
</protein>
<dbReference type="OrthoDB" id="10631252at2759"/>
<organism evidence="1 2">
    <name type="scientific">Calocera viscosa (strain TUFC12733)</name>
    <dbReference type="NCBI Taxonomy" id="1330018"/>
    <lineage>
        <taxon>Eukaryota</taxon>
        <taxon>Fungi</taxon>
        <taxon>Dikarya</taxon>
        <taxon>Basidiomycota</taxon>
        <taxon>Agaricomycotina</taxon>
        <taxon>Dacrymycetes</taxon>
        <taxon>Dacrymycetales</taxon>
        <taxon>Dacrymycetaceae</taxon>
        <taxon>Calocera</taxon>
    </lineage>
</organism>
<evidence type="ECO:0000313" key="1">
    <source>
        <dbReference type="EMBL" id="KZO92974.1"/>
    </source>
</evidence>
<sequence>MVMERSADAPLSISTNLADVPRNGRMDPHRTSYLEGAITLAPWIVRRWWKTRLLLASRHPSSGRSYDTSFYSTSEAWKRCTSPVRPQGTRMALSASSTLSVCRQSLDNVSAPRFAFASLSLPLENCSLNEGFCVVVQIMDRNNEDGDTEAAAMSEYVFVGTFTQVHIQATCANVSSGAIVQGLPKRSLLKSEGKYFIRVNIDGEKWESPYIRTRGSMLMWYEGDDKRKLCVNCLCLKC</sequence>
<evidence type="ECO:0000313" key="2">
    <source>
        <dbReference type="Proteomes" id="UP000076738"/>
    </source>
</evidence>
<proteinExistence type="predicted"/>
<gene>
    <name evidence="1" type="ORF">CALVIDRAFT_284840</name>
</gene>
<reference evidence="1 2" key="1">
    <citation type="journal article" date="2016" name="Mol. Biol. Evol.">
        <title>Comparative Genomics of Early-Diverging Mushroom-Forming Fungi Provides Insights into the Origins of Lignocellulose Decay Capabilities.</title>
        <authorList>
            <person name="Nagy L.G."/>
            <person name="Riley R."/>
            <person name="Tritt A."/>
            <person name="Adam C."/>
            <person name="Daum C."/>
            <person name="Floudas D."/>
            <person name="Sun H."/>
            <person name="Yadav J.S."/>
            <person name="Pangilinan J."/>
            <person name="Larsson K.H."/>
            <person name="Matsuura K."/>
            <person name="Barry K."/>
            <person name="Labutti K."/>
            <person name="Kuo R."/>
            <person name="Ohm R.A."/>
            <person name="Bhattacharya S.S."/>
            <person name="Shirouzu T."/>
            <person name="Yoshinaga Y."/>
            <person name="Martin F.M."/>
            <person name="Grigoriev I.V."/>
            <person name="Hibbett D.S."/>
        </authorList>
    </citation>
    <scope>NUCLEOTIDE SEQUENCE [LARGE SCALE GENOMIC DNA]</scope>
    <source>
        <strain evidence="1 2">TUFC12733</strain>
    </source>
</reference>
<accession>A0A167IUJ4</accession>